<gene>
    <name evidence="2" type="ORF">AK812_SmicGene9972</name>
</gene>
<proteinExistence type="predicted"/>
<dbReference type="OrthoDB" id="442749at2759"/>
<organism evidence="2 3">
    <name type="scientific">Symbiodinium microadriaticum</name>
    <name type="common">Dinoflagellate</name>
    <name type="synonym">Zooxanthella microadriatica</name>
    <dbReference type="NCBI Taxonomy" id="2951"/>
    <lineage>
        <taxon>Eukaryota</taxon>
        <taxon>Sar</taxon>
        <taxon>Alveolata</taxon>
        <taxon>Dinophyceae</taxon>
        <taxon>Suessiales</taxon>
        <taxon>Symbiodiniaceae</taxon>
        <taxon>Symbiodinium</taxon>
    </lineage>
</organism>
<sequence>MPFFVLLGAYVRGLLQGHGIRDSMIWLQSTLQQDARAQFLRPFILVDLVFWISFDPAVVRDHVCGFALALRTDVASQHALRLWQSLLQIECRRCEALTGWDDAFCVWGLQLGGPVLPWDTLAPSATSVATTETSNEKKKKRRSSSACALPSADVEDLSTDARRAFWRQGVVCLHAERASASELRRILRGLEEAEFRAVQSRPCFAGRGKRPSQRRGGADAEGLAGRNSGTWDDPFSVRLLSTPPLQHPPQFGAQTAVQQDRTRVSVAFEAVKLCRANRDWTDAVVAGSIDAVWTVASIGRMPTLEKRSRAASYRPPRVATALLETKMLRWAVCLVFAQFTLLVGAMEKPDDCPESHWTSLCAGAASCQSLAEAGLTCSAVSMVSGCDVACASPCCITTTTTTQTATSVTETTTMSTVTATETSVTVTNTATTVTHTETATTATHTETTSMTATMTTATATDTSTGTVTTTKTVTTTQGPAALVTLVLQVETTNISAATYVKDARVYAAWRSVMIDLTELESKQVDIEMTPGVLGNLTVTYVLTIPYNSEDGNLALDTVTAKLKEVTAESFNEKLDTKMDEVVGAGIYAQEVVSMKETDTNAVNDAVSRHLSILLTLGLCLLGRLRAS</sequence>
<name>A0A1Q9EGZ5_SYMMI</name>
<dbReference type="EMBL" id="LSRX01000154">
    <property type="protein sequence ID" value="OLQ06700.1"/>
    <property type="molecule type" value="Genomic_DNA"/>
</dbReference>
<evidence type="ECO:0000256" key="1">
    <source>
        <dbReference type="SAM" id="MobiDB-lite"/>
    </source>
</evidence>
<evidence type="ECO:0000313" key="2">
    <source>
        <dbReference type="EMBL" id="OLQ06700.1"/>
    </source>
</evidence>
<keyword evidence="3" id="KW-1185">Reference proteome</keyword>
<accession>A0A1Q9EGZ5</accession>
<feature type="region of interest" description="Disordered" evidence="1">
    <location>
        <begin position="205"/>
        <end position="227"/>
    </location>
</feature>
<protein>
    <submittedName>
        <fullName evidence="2">Uncharacterized protein</fullName>
    </submittedName>
</protein>
<dbReference type="AlphaFoldDB" id="A0A1Q9EGZ5"/>
<dbReference type="Proteomes" id="UP000186817">
    <property type="component" value="Unassembled WGS sequence"/>
</dbReference>
<comment type="caution">
    <text evidence="2">The sequence shown here is derived from an EMBL/GenBank/DDBJ whole genome shotgun (WGS) entry which is preliminary data.</text>
</comment>
<reference evidence="2 3" key="1">
    <citation type="submission" date="2016-02" db="EMBL/GenBank/DDBJ databases">
        <title>Genome analysis of coral dinoflagellate symbionts highlights evolutionary adaptations to a symbiotic lifestyle.</title>
        <authorList>
            <person name="Aranda M."/>
            <person name="Li Y."/>
            <person name="Liew Y.J."/>
            <person name="Baumgarten S."/>
            <person name="Simakov O."/>
            <person name="Wilson M."/>
            <person name="Piel J."/>
            <person name="Ashoor H."/>
            <person name="Bougouffa S."/>
            <person name="Bajic V.B."/>
            <person name="Ryu T."/>
            <person name="Ravasi T."/>
            <person name="Bayer T."/>
            <person name="Micklem G."/>
            <person name="Kim H."/>
            <person name="Bhak J."/>
            <person name="Lajeunesse T.C."/>
            <person name="Voolstra C.R."/>
        </authorList>
    </citation>
    <scope>NUCLEOTIDE SEQUENCE [LARGE SCALE GENOMIC DNA]</scope>
    <source>
        <strain evidence="2 3">CCMP2467</strain>
    </source>
</reference>
<evidence type="ECO:0000313" key="3">
    <source>
        <dbReference type="Proteomes" id="UP000186817"/>
    </source>
</evidence>